<evidence type="ECO:0000313" key="2">
    <source>
        <dbReference type="EMBL" id="EMS24407.1"/>
    </source>
</evidence>
<feature type="compositionally biased region" description="Basic residues" evidence="1">
    <location>
        <begin position="152"/>
        <end position="162"/>
    </location>
</feature>
<organism evidence="2 3">
    <name type="scientific">Rhodotorula toruloides (strain NP11)</name>
    <name type="common">Yeast</name>
    <name type="synonym">Rhodosporidium toruloides</name>
    <dbReference type="NCBI Taxonomy" id="1130832"/>
    <lineage>
        <taxon>Eukaryota</taxon>
        <taxon>Fungi</taxon>
        <taxon>Dikarya</taxon>
        <taxon>Basidiomycota</taxon>
        <taxon>Pucciniomycotina</taxon>
        <taxon>Microbotryomycetes</taxon>
        <taxon>Sporidiobolales</taxon>
        <taxon>Sporidiobolaceae</taxon>
        <taxon>Rhodotorula</taxon>
    </lineage>
</organism>
<dbReference type="RefSeq" id="XP_016275526.1">
    <property type="nucleotide sequence ID" value="XM_016418250.1"/>
</dbReference>
<name>M7WUZ2_RHOT1</name>
<dbReference type="HOGENOM" id="CLU_344887_0_0_1"/>
<keyword evidence="3" id="KW-1185">Reference proteome</keyword>
<dbReference type="Proteomes" id="UP000016926">
    <property type="component" value="Unassembled WGS sequence"/>
</dbReference>
<protein>
    <submittedName>
        <fullName evidence="2">Uncharacterized protein</fullName>
    </submittedName>
</protein>
<feature type="compositionally biased region" description="Polar residues" evidence="1">
    <location>
        <begin position="120"/>
        <end position="151"/>
    </location>
</feature>
<gene>
    <name evidence="2" type="ORF">RHTO_04585</name>
</gene>
<reference evidence="2 3" key="1">
    <citation type="journal article" date="2012" name="Nat. Commun.">
        <title>A multi-omic map of the lipid-producing yeast Rhodosporidium toruloides.</title>
        <authorList>
            <person name="Zhu Z."/>
            <person name="Zhang S."/>
            <person name="Liu H."/>
            <person name="Shen H."/>
            <person name="Lin X."/>
            <person name="Yang F."/>
            <person name="Zhou Y.J."/>
            <person name="Jin G."/>
            <person name="Ye M."/>
            <person name="Zou H."/>
            <person name="Zou H."/>
            <person name="Zhao Z.K."/>
        </authorList>
    </citation>
    <scope>NUCLEOTIDE SEQUENCE [LARGE SCALE GENOMIC DNA]</scope>
    <source>
        <strain evidence="2 3">NP11</strain>
    </source>
</reference>
<feature type="region of interest" description="Disordered" evidence="1">
    <location>
        <begin position="719"/>
        <end position="764"/>
    </location>
</feature>
<sequence length="820" mass="91464">MDQAWHGPRILLGDNGFFTSSTNFPTAKHLSCSSAARPCRRKKQATKKRVLSQITDQLFVLVSSTEGGVSKEAQVNAEQQKLEKKVGSQLGRLRQEAAKGNKDDAELATLLMRFDRADQETASNVSISSPKFTSQVSTTSANPPGRSPTSRGKTRSRYRRQSRALQMLSPPAIDSLPKFSSSTRTATEPARGTTSDRPRRPNRHRAKDATLSPQTAAVFSAWSGTSEKVPYHLSLDLKHRSMEEKMWLKFLLERPKMWFGLGVDKQAQAQMETFARSIAPFCQMRCSLPTLEYLYNNLLPSWARQELAGKESTFAILEALQDVDDVEALKAWIAAKHARQKQPLDSPAEQIARDLAGLSQLYPVTEANYRTHLAALAPLLTTLGGRGSGSASLSHDPGFDGSTQVESLFSTIGAFVETENVDVNAPENTLFNMKRFTYSETIPDPTTTALEGDEAQIFTSLRPSKESAQRAHVVANRPTTNNLRFRVKIYLILISGMVDIERWHIHHPSNLFYFKSDLHADWDSHELLITPEIDWLDLAVKRVRQLNEERKRLADKKETLFPLPLFGNLPQLEVELGRPCRFALYCLKPDPRYPTSFNKFLPPLPGSDFVRMVPYSAQHSDGLFRNSSGEIIEPEAFTRPSQPWHHRPNPYLFALNAAAKLLVHKGNTSSATLKPVLLCLELVSQLFRFAPTDAPAEPALPADMALSDERARMWAQDMQKVRTPAKTKDAGRSKSSGSRGRSKDRSVAAVVEVEQKQPSSGAESRRLVYDGVSDCCRAIAVPNTVVPAELVNSIPSKTETVFWDYDHIDSRPYTAKTAQH</sequence>
<dbReference type="GeneID" id="27368598"/>
<evidence type="ECO:0000256" key="1">
    <source>
        <dbReference type="SAM" id="MobiDB-lite"/>
    </source>
</evidence>
<accession>M7WUZ2</accession>
<proteinExistence type="predicted"/>
<dbReference type="AlphaFoldDB" id="M7WUZ2"/>
<dbReference type="EMBL" id="KB722644">
    <property type="protein sequence ID" value="EMS24407.1"/>
    <property type="molecule type" value="Genomic_DNA"/>
</dbReference>
<evidence type="ECO:0000313" key="3">
    <source>
        <dbReference type="Proteomes" id="UP000016926"/>
    </source>
</evidence>
<feature type="region of interest" description="Disordered" evidence="1">
    <location>
        <begin position="119"/>
        <end position="211"/>
    </location>
</feature>